<proteinExistence type="predicted"/>
<name>D4BDE7_9ENTR</name>
<dbReference type="AlphaFoldDB" id="D4BDE7"/>
<dbReference type="HOGENOM" id="CLU_1601224_0_0_6"/>
<accession>D4BDE7</accession>
<organism evidence="1 2">
    <name type="scientific">Citrobacter youngae ATCC 29220</name>
    <dbReference type="NCBI Taxonomy" id="500640"/>
    <lineage>
        <taxon>Bacteria</taxon>
        <taxon>Pseudomonadati</taxon>
        <taxon>Pseudomonadota</taxon>
        <taxon>Gammaproteobacteria</taxon>
        <taxon>Enterobacterales</taxon>
        <taxon>Enterobacteriaceae</taxon>
        <taxon>Citrobacter</taxon>
        <taxon>Citrobacter freundii complex</taxon>
    </lineage>
</organism>
<sequence length="183" mass="20968">MVWATASNNKRDSIMTKIKLALLLPLFLAGCTMSDGELRNAYAQHYQQPTAYVEAYKQKIAGMDINTLAQYAATEDKKKMRGQPRLKIDEFITIENVQAKGNRVVYDYSLSESWQALSADKQREKQSNMNKDLIYRTCSLETVRLAQAKGLEEEHNYYSQYPDKIAFTLRTSSQICLQNGFTK</sequence>
<dbReference type="EMBL" id="ABWL02000009">
    <property type="protein sequence ID" value="EFE07996.1"/>
    <property type="molecule type" value="Genomic_DNA"/>
</dbReference>
<reference evidence="1 2" key="1">
    <citation type="submission" date="2010-02" db="EMBL/GenBank/DDBJ databases">
        <authorList>
            <person name="Weinstock G."/>
            <person name="Sodergren E."/>
            <person name="Clifton S."/>
            <person name="Fulton L."/>
            <person name="Fulton B."/>
            <person name="Courtney L."/>
            <person name="Fronick C."/>
            <person name="Harrison M."/>
            <person name="Strong C."/>
            <person name="Farmer C."/>
            <person name="Delahaunty K."/>
            <person name="Markovic C."/>
            <person name="Hall O."/>
            <person name="Minx P."/>
            <person name="Tomlinson C."/>
            <person name="Mitreva M."/>
            <person name="Nelson J."/>
            <person name="Hou S."/>
            <person name="Wollam A."/>
            <person name="Pepin K.H."/>
            <person name="Johnson M."/>
            <person name="Bhonagiri V."/>
            <person name="Zhang X."/>
            <person name="Suruliraj S."/>
            <person name="Warren W."/>
            <person name="Chinwalla A."/>
            <person name="Mardis E.R."/>
            <person name="Wilson R.K."/>
        </authorList>
    </citation>
    <scope>NUCLEOTIDE SEQUENCE [LARGE SCALE GENOMIC DNA]</scope>
    <source>
        <strain evidence="1 2">ATCC 29220</strain>
    </source>
</reference>
<gene>
    <name evidence="1" type="ORF">CIT292_08514</name>
</gene>
<comment type="caution">
    <text evidence="1">The sequence shown here is derived from an EMBL/GenBank/DDBJ whole genome shotgun (WGS) entry which is preliminary data.</text>
</comment>
<evidence type="ECO:0000313" key="1">
    <source>
        <dbReference type="EMBL" id="EFE07996.1"/>
    </source>
</evidence>
<evidence type="ECO:0000313" key="2">
    <source>
        <dbReference type="Proteomes" id="UP000003880"/>
    </source>
</evidence>
<dbReference type="eggNOG" id="ENOG50328XH">
    <property type="taxonomic scope" value="Bacteria"/>
</dbReference>
<dbReference type="Proteomes" id="UP000003880">
    <property type="component" value="Unassembled WGS sequence"/>
</dbReference>
<protein>
    <submittedName>
        <fullName evidence="1">Uncharacterized protein</fullName>
    </submittedName>
</protein>